<evidence type="ECO:0000313" key="1">
    <source>
        <dbReference type="EMBL" id="MDI9875119.1"/>
    </source>
</evidence>
<sequence length="287" mass="32539">MKDVRHISTSLSGHTIALAEFEKRVQIFDINSLHIISEFDTVLDFGGQRLTISEDGKICICGCWGRHGICAYETETGKLIWQRKDLKKAQHIQILYSDNSKFFAQFEVGASRIFDINTGLETDKVHGAKYFFNSMYLEIDIIDKSNKIQIIDRHTKKIKTKIERQSFATLDLEIADNCFAISESGGPLSCYDIQSGNLKWSIPINEDGHFLRVSFNAELGAFLGVSWPFMKGGKKKLKYINKDNGLIVKEVIINCPTETEFALNGNVLITSDREIIDMKNGEKKNWA</sequence>
<dbReference type="Proteomes" id="UP001225761">
    <property type="component" value="Unassembled WGS sequence"/>
</dbReference>
<reference evidence="1 2" key="1">
    <citation type="submission" date="2023-05" db="EMBL/GenBank/DDBJ databases">
        <title>Novel species of genus Flectobacillus isolated from stream in China.</title>
        <authorList>
            <person name="Lu H."/>
        </authorList>
    </citation>
    <scope>NUCLEOTIDE SEQUENCE [LARGE SCALE GENOMIC DNA]</scope>
    <source>
        <strain evidence="1 2">LFS242W</strain>
    </source>
</reference>
<dbReference type="RefSeq" id="WP_283381864.1">
    <property type="nucleotide sequence ID" value="NZ_JASHIE010000006.1"/>
</dbReference>
<dbReference type="InterPro" id="IPR015943">
    <property type="entry name" value="WD40/YVTN_repeat-like_dom_sf"/>
</dbReference>
<evidence type="ECO:0000313" key="2">
    <source>
        <dbReference type="Proteomes" id="UP001225761"/>
    </source>
</evidence>
<protein>
    <submittedName>
        <fullName evidence="1">Uncharacterized protein</fullName>
    </submittedName>
</protein>
<dbReference type="Gene3D" id="2.130.10.10">
    <property type="entry name" value="YVTN repeat-like/Quinoprotein amine dehydrogenase"/>
    <property type="match status" value="1"/>
</dbReference>
<accession>A0ABT6Z1Y4</accession>
<keyword evidence="2" id="KW-1185">Reference proteome</keyword>
<gene>
    <name evidence="1" type="ORF">QM481_11325</name>
</gene>
<comment type="caution">
    <text evidence="1">The sequence shown here is derived from an EMBL/GenBank/DDBJ whole genome shotgun (WGS) entry which is preliminary data.</text>
</comment>
<proteinExistence type="predicted"/>
<dbReference type="SUPFAM" id="SSF50998">
    <property type="entry name" value="Quinoprotein alcohol dehydrogenase-like"/>
    <property type="match status" value="1"/>
</dbReference>
<dbReference type="EMBL" id="JASHIE010000006">
    <property type="protein sequence ID" value="MDI9875119.1"/>
    <property type="molecule type" value="Genomic_DNA"/>
</dbReference>
<name>A0ABT6Z1Y4_9BACT</name>
<organism evidence="1 2">
    <name type="scientific">Flectobacillus rivi</name>
    <dbReference type="NCBI Taxonomy" id="2984209"/>
    <lineage>
        <taxon>Bacteria</taxon>
        <taxon>Pseudomonadati</taxon>
        <taxon>Bacteroidota</taxon>
        <taxon>Cytophagia</taxon>
        <taxon>Cytophagales</taxon>
        <taxon>Flectobacillaceae</taxon>
        <taxon>Flectobacillus</taxon>
    </lineage>
</organism>
<dbReference type="InterPro" id="IPR011047">
    <property type="entry name" value="Quinoprotein_ADH-like_sf"/>
</dbReference>